<dbReference type="GO" id="GO:0061709">
    <property type="term" value="P:reticulophagy"/>
    <property type="evidence" value="ECO:0007669"/>
    <property type="project" value="TreeGrafter"/>
</dbReference>
<gene>
    <name evidence="14" type="ORF">WICANDRAFT_87132</name>
</gene>
<dbReference type="RefSeq" id="XP_019041222.1">
    <property type="nucleotide sequence ID" value="XM_019186093.1"/>
</dbReference>
<feature type="compositionally biased region" description="Acidic residues" evidence="13">
    <location>
        <begin position="262"/>
        <end position="285"/>
    </location>
</feature>
<feature type="compositionally biased region" description="Acidic residues" evidence="13">
    <location>
        <begin position="1580"/>
        <end position="1593"/>
    </location>
</feature>
<dbReference type="Pfam" id="PF13329">
    <property type="entry name" value="ATG2_CAD"/>
    <property type="match status" value="1"/>
</dbReference>
<dbReference type="GO" id="GO:0000045">
    <property type="term" value="P:autophagosome assembly"/>
    <property type="evidence" value="ECO:0007669"/>
    <property type="project" value="TreeGrafter"/>
</dbReference>
<feature type="region of interest" description="Disordered" evidence="13">
    <location>
        <begin position="1636"/>
        <end position="1655"/>
    </location>
</feature>
<evidence type="ECO:0000256" key="1">
    <source>
        <dbReference type="ARBA" id="ARBA00004406"/>
    </source>
</evidence>
<evidence type="ECO:0000256" key="4">
    <source>
        <dbReference type="ARBA" id="ARBA00018070"/>
    </source>
</evidence>
<comment type="catalytic activity">
    <reaction evidence="10">
        <text>a 1,2-diacyl-sn-glycero-3-phospho-L-serine(in) = a 1,2-diacyl-sn-glycero-3-phospho-L-serine(out)</text>
        <dbReference type="Rhea" id="RHEA:38663"/>
        <dbReference type="ChEBI" id="CHEBI:57262"/>
    </reaction>
</comment>
<evidence type="ECO:0000256" key="7">
    <source>
        <dbReference type="ARBA" id="ARBA00023006"/>
    </source>
</evidence>
<dbReference type="Proteomes" id="UP000094112">
    <property type="component" value="Unassembled WGS sequence"/>
</dbReference>
<evidence type="ECO:0000256" key="11">
    <source>
        <dbReference type="ARBA" id="ARBA00024615"/>
    </source>
</evidence>
<dbReference type="GO" id="GO:0006869">
    <property type="term" value="P:lipid transport"/>
    <property type="evidence" value="ECO:0007669"/>
    <property type="project" value="UniProtKB-KW"/>
</dbReference>
<dbReference type="GO" id="GO:0034727">
    <property type="term" value="P:piecemeal microautophagy of the nucleus"/>
    <property type="evidence" value="ECO:0007669"/>
    <property type="project" value="TreeGrafter"/>
</dbReference>
<comment type="catalytic activity">
    <reaction evidence="11">
        <text>a 1,2-diacyl-sn-glycero-3-phosphoethanolamine(in) = a 1,2-diacyl-sn-glycero-3-phosphoethanolamine(out)</text>
        <dbReference type="Rhea" id="RHEA:38895"/>
        <dbReference type="ChEBI" id="CHEBI:64612"/>
    </reaction>
</comment>
<evidence type="ECO:0000256" key="13">
    <source>
        <dbReference type="SAM" id="MobiDB-lite"/>
    </source>
</evidence>
<dbReference type="GO" id="GO:0032266">
    <property type="term" value="F:phosphatidylinositol-3-phosphate binding"/>
    <property type="evidence" value="ECO:0007669"/>
    <property type="project" value="TreeGrafter"/>
</dbReference>
<dbReference type="GO" id="GO:0005789">
    <property type="term" value="C:endoplasmic reticulum membrane"/>
    <property type="evidence" value="ECO:0007669"/>
    <property type="project" value="UniProtKB-SubCell"/>
</dbReference>
<feature type="region of interest" description="Disordered" evidence="13">
    <location>
        <begin position="1070"/>
        <end position="1098"/>
    </location>
</feature>
<name>A0A1E3P9C7_WICAA</name>
<dbReference type="OrthoDB" id="18982at2759"/>
<dbReference type="GO" id="GO:0061723">
    <property type="term" value="P:glycophagy"/>
    <property type="evidence" value="ECO:0007669"/>
    <property type="project" value="TreeGrafter"/>
</dbReference>
<evidence type="ECO:0000256" key="2">
    <source>
        <dbReference type="ARBA" id="ARBA00004623"/>
    </source>
</evidence>
<comment type="similarity">
    <text evidence="3">Belongs to the ATG2 family.</text>
</comment>
<dbReference type="GO" id="GO:0034045">
    <property type="term" value="C:phagophore assembly site membrane"/>
    <property type="evidence" value="ECO:0007669"/>
    <property type="project" value="UniProtKB-SubCell"/>
</dbReference>
<keyword evidence="15" id="KW-1185">Reference proteome</keyword>
<reference evidence="14 15" key="1">
    <citation type="journal article" date="2016" name="Proc. Natl. Acad. Sci. U.S.A.">
        <title>Comparative genomics of biotechnologically important yeasts.</title>
        <authorList>
            <person name="Riley R."/>
            <person name="Haridas S."/>
            <person name="Wolfe K.H."/>
            <person name="Lopes M.R."/>
            <person name="Hittinger C.T."/>
            <person name="Goeker M."/>
            <person name="Salamov A.A."/>
            <person name="Wisecaver J.H."/>
            <person name="Long T.M."/>
            <person name="Calvey C.H."/>
            <person name="Aerts A.L."/>
            <person name="Barry K.W."/>
            <person name="Choi C."/>
            <person name="Clum A."/>
            <person name="Coughlan A.Y."/>
            <person name="Deshpande S."/>
            <person name="Douglass A.P."/>
            <person name="Hanson S.J."/>
            <person name="Klenk H.-P."/>
            <person name="LaButti K.M."/>
            <person name="Lapidus A."/>
            <person name="Lindquist E.A."/>
            <person name="Lipzen A.M."/>
            <person name="Meier-Kolthoff J.P."/>
            <person name="Ohm R.A."/>
            <person name="Otillar R.P."/>
            <person name="Pangilinan J.L."/>
            <person name="Peng Y."/>
            <person name="Rokas A."/>
            <person name="Rosa C.A."/>
            <person name="Scheuner C."/>
            <person name="Sibirny A.A."/>
            <person name="Slot J.C."/>
            <person name="Stielow J.B."/>
            <person name="Sun H."/>
            <person name="Kurtzman C.P."/>
            <person name="Blackwell M."/>
            <person name="Grigoriev I.V."/>
            <person name="Jeffries T.W."/>
        </authorList>
    </citation>
    <scope>NUCLEOTIDE SEQUENCE [LARGE SCALE GENOMIC DNA]</scope>
    <source>
        <strain evidence="15">ATCC 58044 / CBS 1984 / NCYC 433 / NRRL Y-366-8</strain>
    </source>
</reference>
<dbReference type="GO" id="GO:0000422">
    <property type="term" value="P:autophagy of mitochondrion"/>
    <property type="evidence" value="ECO:0007669"/>
    <property type="project" value="TreeGrafter"/>
</dbReference>
<feature type="region of interest" description="Disordered" evidence="13">
    <location>
        <begin position="1163"/>
        <end position="1193"/>
    </location>
</feature>
<organism evidence="14 15">
    <name type="scientific">Wickerhamomyces anomalus (strain ATCC 58044 / CBS 1984 / NCYC 433 / NRRL Y-366-8)</name>
    <name type="common">Yeast</name>
    <name type="synonym">Hansenula anomala</name>
    <dbReference type="NCBI Taxonomy" id="683960"/>
    <lineage>
        <taxon>Eukaryota</taxon>
        <taxon>Fungi</taxon>
        <taxon>Dikarya</taxon>
        <taxon>Ascomycota</taxon>
        <taxon>Saccharomycotina</taxon>
        <taxon>Saccharomycetes</taxon>
        <taxon>Phaffomycetales</taxon>
        <taxon>Wickerhamomycetaceae</taxon>
        <taxon>Wickerhamomyces</taxon>
    </lineage>
</organism>
<comment type="catalytic activity">
    <reaction evidence="12">
        <text>a 1,2-diacyl-sn-glycero-3-phosphocholine(in) = a 1,2-diacyl-sn-glycero-3-phosphocholine(out)</text>
        <dbReference type="Rhea" id="RHEA:38571"/>
        <dbReference type="ChEBI" id="CHEBI:57643"/>
    </reaction>
</comment>
<keyword evidence="8" id="KW-0445">Lipid transport</keyword>
<dbReference type="EMBL" id="KV454208">
    <property type="protein sequence ID" value="ODQ62015.1"/>
    <property type="molecule type" value="Genomic_DNA"/>
</dbReference>
<keyword evidence="7" id="KW-0072">Autophagy</keyword>
<dbReference type="GO" id="GO:0043495">
    <property type="term" value="F:protein-membrane adaptor activity"/>
    <property type="evidence" value="ECO:0007669"/>
    <property type="project" value="TreeGrafter"/>
</dbReference>
<evidence type="ECO:0000256" key="9">
    <source>
        <dbReference type="ARBA" id="ARBA00023136"/>
    </source>
</evidence>
<feature type="compositionally biased region" description="Polar residues" evidence="13">
    <location>
        <begin position="1070"/>
        <end position="1091"/>
    </location>
</feature>
<dbReference type="STRING" id="683960.A0A1E3P9C7"/>
<feature type="region of interest" description="Disordered" evidence="13">
    <location>
        <begin position="1548"/>
        <end position="1599"/>
    </location>
</feature>
<accession>A0A1E3P9C7</accession>
<evidence type="ECO:0000256" key="6">
    <source>
        <dbReference type="ARBA" id="ARBA00022824"/>
    </source>
</evidence>
<dbReference type="GeneID" id="30203339"/>
<sequence>MAPQWMPQNLQKRLLLYILQQLSLFSEIDLPNLDVSLGSSSQVTLKDVEIDPDALQLPGIFLRDGKVSNLKLQLNMSGGVTIEGDGLELTMALASPNSSSFENSITEKSKFSLAQSTIDLAASVMNTGNDEEGLESLHDFQTPNQSFHESSNDSDKDQTSTLNNVMAKAVEAALARLQVTLTNISVRLIMDQATIDLLVEKVTFTTNDGVRSVDISDVTVIAVKPVSGPGEDQAKEDSPADKEQTTKEDRFSTLHTRRSKEDEEDDYEDNVSDQSDSDEDADNDEMMSSSILERPADLNSSLVYSKEEASSIYMSATSKVFTRRNNDDHVARVMAINHINVLFSGLSKLEDLTIEVDEVKIAATPVPNTLLYVLESLAILNLKDTIHRHSSLNTKLRQKKNISAKDVEESAKKLFESISANTIEISLVSSLMENGQFAKPEELRIIGKNFTLEQKDSDYMFGSLNKLSMLNNKDDILLQFDEDKTKNDIRFESKGKTSELTLLLSKNLEISLDQDTIQKFINITSLLPQILDSLHKLSTSKPIRKPSKSSVLFQNASTTINFKINETTTINACIYPISYDSTKGSLSFNKATLSRNDVPLVSLFKFDVDILAAEKQIRSFDNSGHEIVLTTPCFVKIDRIELNHEYPDLKTSSDSLTELLKEISFPVEEIRFKARKKTRISTNVMFQSRQSVKLQASIGVISLGLKNLHPRFGDVSGFLKNVTLLIYKDNQVQLHSMNVDLKRIFGSVKEAIVEPINIEDRSAPIFSAKIREPKNINLFLRNSVVEYYTKWLSIFDDSGLKDDSSMNSTENLILGPSQESDGGLNVKMDLVDCAIGLNPGRLSSKANLVIRNGTIDVKLERNIIVKSQLRSAVLVLIDDTRNILSLEDAKRWRNINRKPSWSQVSFLNSRGYSSVANINSLHLETTIKKDGRVNEKGGLDSMIEMDINADLLDIELCADSSQCLVQLINDLKQPVAINNDLKYRYKVPDDLNVFDDIDSETFKSTIDDLISPIIGGSGSNSEPLNIVDSYYDDNETVNNDEYRESSAKLSGSDILDKSLDELAIKDETLGNNPFFTGESNTDGAGSSSNTENKSDNSDSIILFNDGHFEDSLDYSINPIKTKNHPMSLSLYVNQISLKIYDGYDWKHTRKTINIAVKRLEKKAAEEKEKREESNGRPRRASSSSNGERNEGQDEIIGETLFDSIHVAFPINSDPSKLTAKINRDLQSKEPEIDDQESNGIDVGKNNIKKLKLRRSKFHKILIELHEVEAKFTIVSNNDPVSSSKLKNDRDYELLNEIDLKVADFEIIDNVPTSTWNKFVTSMKDTEREVGASMLSMNIKTIRPVLTLAATELLMDVHVLPLRLHVDQDTLELFTRFGEFKDVRFNLVDEFEDVIFIQKFQVNAVHIKLDYKPKKVDYAGLRSGHTTEFMNFFILDEADMILKKVKLYGVSGFPRLGTMLNGVWMPDIKSTQLSGVLAGLAPVRSIVQIGSGFKDLVVVPVKEYKKDGRVYRSFSKGVQHFTKNTTNELLKFGVKIAAGTQTLLEHTEQALGGNGASSRVSQEVGVRKRRTTSTNDIIYEEHEEDYNSEDEDEGPGQKNGLLASQLIGRSSLSTTPLQRSIYQPALESFVDLERDNAARSSSRHGGSSPRNGHKRDVLYVATSDFDQFEDDSEDESQRTISLYADQPTNLKEGFQLAYDSLGRHLLVAKDAIINAGTEIGDSGSAQDSTLAVVKATPVALIRPMIGATEAVSKALLGVTNQLDPEQRKYIDDKYKNFNKNNKKR</sequence>
<feature type="compositionally biased region" description="Low complexity" evidence="13">
    <location>
        <begin position="1637"/>
        <end position="1649"/>
    </location>
</feature>
<evidence type="ECO:0000313" key="14">
    <source>
        <dbReference type="EMBL" id="ODQ62015.1"/>
    </source>
</evidence>
<dbReference type="GO" id="GO:0061908">
    <property type="term" value="C:phagophore"/>
    <property type="evidence" value="ECO:0007669"/>
    <property type="project" value="TreeGrafter"/>
</dbReference>
<evidence type="ECO:0000256" key="12">
    <source>
        <dbReference type="ARBA" id="ARBA00024631"/>
    </source>
</evidence>
<evidence type="ECO:0000256" key="10">
    <source>
        <dbReference type="ARBA" id="ARBA00024479"/>
    </source>
</evidence>
<evidence type="ECO:0000313" key="15">
    <source>
        <dbReference type="Proteomes" id="UP000094112"/>
    </source>
</evidence>
<dbReference type="PANTHER" id="PTHR13190:SF1">
    <property type="entry name" value="AUTOPHAGY-RELATED 2, ISOFORM A"/>
    <property type="match status" value="1"/>
</dbReference>
<dbReference type="InterPro" id="IPR026849">
    <property type="entry name" value="ATG2"/>
</dbReference>
<keyword evidence="9" id="KW-0472">Membrane</keyword>
<dbReference type="PANTHER" id="PTHR13190">
    <property type="entry name" value="AUTOPHAGY-RELATED 2, ISOFORM A"/>
    <property type="match status" value="1"/>
</dbReference>
<evidence type="ECO:0000256" key="8">
    <source>
        <dbReference type="ARBA" id="ARBA00023055"/>
    </source>
</evidence>
<keyword evidence="6" id="KW-0256">Endoplasmic reticulum</keyword>
<comment type="subcellular location">
    <subcellularLocation>
        <location evidence="1">Endoplasmic reticulum membrane</location>
        <topology evidence="1">Peripheral membrane protein</topology>
    </subcellularLocation>
    <subcellularLocation>
        <location evidence="2">Preautophagosomal structure membrane</location>
        <topology evidence="2">Peripheral membrane protein</topology>
    </subcellularLocation>
</comment>
<evidence type="ECO:0000256" key="5">
    <source>
        <dbReference type="ARBA" id="ARBA00022448"/>
    </source>
</evidence>
<proteinExistence type="inferred from homology"/>
<feature type="region of interest" description="Disordered" evidence="13">
    <location>
        <begin position="226"/>
        <end position="292"/>
    </location>
</feature>
<evidence type="ECO:0000256" key="3">
    <source>
        <dbReference type="ARBA" id="ARBA00009714"/>
    </source>
</evidence>
<feature type="compositionally biased region" description="Basic and acidic residues" evidence="13">
    <location>
        <begin position="1163"/>
        <end position="1175"/>
    </location>
</feature>
<feature type="compositionally biased region" description="Basic and acidic residues" evidence="13">
    <location>
        <begin position="232"/>
        <end position="252"/>
    </location>
</feature>
<keyword evidence="5" id="KW-0813">Transport</keyword>
<protein>
    <recommendedName>
        <fullName evidence="4">Autophagy-related protein 2</fullName>
    </recommendedName>
</protein>